<proteinExistence type="predicted"/>
<accession>A0A126UV11</accession>
<sequence>MKFAVYLFAATIAAQSAFASCPTSPPETVWNTHDGDQHVNAEYLQKILAGNSVKYGREGTEYYNNNGTYVFSTSAGELRAPSYKYYEDGTRCINTVNPRFDLFVVNDRRLILITNDGTRLEGQIKR</sequence>
<dbReference type="OrthoDB" id="7873601at2"/>
<dbReference type="PROSITE" id="PS51257">
    <property type="entry name" value="PROKAR_LIPOPROTEIN"/>
    <property type="match status" value="1"/>
</dbReference>
<organism evidence="2 3">
    <name type="scientific">Falsihalocynthiibacter arcticus</name>
    <dbReference type="NCBI Taxonomy" id="1579316"/>
    <lineage>
        <taxon>Bacteria</taxon>
        <taxon>Pseudomonadati</taxon>
        <taxon>Pseudomonadota</taxon>
        <taxon>Alphaproteobacteria</taxon>
        <taxon>Rhodobacterales</taxon>
        <taxon>Roseobacteraceae</taxon>
        <taxon>Falsihalocynthiibacter</taxon>
    </lineage>
</organism>
<feature type="chain" id="PRO_5007443136" evidence="1">
    <location>
        <begin position="20"/>
        <end position="126"/>
    </location>
</feature>
<dbReference type="RefSeq" id="WP_039002560.1">
    <property type="nucleotide sequence ID" value="NZ_CP014327.1"/>
</dbReference>
<dbReference type="EMBL" id="CP014327">
    <property type="protein sequence ID" value="AML49903.1"/>
    <property type="molecule type" value="Genomic_DNA"/>
</dbReference>
<evidence type="ECO:0000313" key="2">
    <source>
        <dbReference type="EMBL" id="AML49903.1"/>
    </source>
</evidence>
<keyword evidence="1" id="KW-0732">Signal</keyword>
<dbReference type="Proteomes" id="UP000070371">
    <property type="component" value="Chromosome"/>
</dbReference>
<gene>
    <name evidence="2" type="ORF">RC74_00145</name>
</gene>
<protein>
    <submittedName>
        <fullName evidence="2">Uncharacterized protein</fullName>
    </submittedName>
</protein>
<keyword evidence="3" id="KW-1185">Reference proteome</keyword>
<feature type="signal peptide" evidence="1">
    <location>
        <begin position="1"/>
        <end position="19"/>
    </location>
</feature>
<dbReference type="AlphaFoldDB" id="A0A126UV11"/>
<dbReference type="KEGG" id="hat:RC74_00145"/>
<evidence type="ECO:0000313" key="3">
    <source>
        <dbReference type="Proteomes" id="UP000070371"/>
    </source>
</evidence>
<reference evidence="2 3" key="1">
    <citation type="submission" date="2016-02" db="EMBL/GenBank/DDBJ databases">
        <title>Complete genome sequence of Halocynthiibacter arcticus PAMC 20958t from arctic marine sediment.</title>
        <authorList>
            <person name="Lee Y.M."/>
            <person name="Baek K."/>
            <person name="Lee H.K."/>
            <person name="Shin S.C."/>
        </authorList>
    </citation>
    <scope>NUCLEOTIDE SEQUENCE [LARGE SCALE GENOMIC DNA]</scope>
    <source>
        <strain evidence="2">PAMC 20958</strain>
    </source>
</reference>
<name>A0A126UV11_9RHOB</name>
<evidence type="ECO:0000256" key="1">
    <source>
        <dbReference type="SAM" id="SignalP"/>
    </source>
</evidence>